<evidence type="ECO:0000256" key="4">
    <source>
        <dbReference type="ARBA" id="ARBA00023163"/>
    </source>
</evidence>
<feature type="domain" description="RNA polymerase sigma-70 region 2" evidence="5">
    <location>
        <begin position="39"/>
        <end position="95"/>
    </location>
</feature>
<accession>A0A099GLM9</accession>
<proteinExistence type="predicted"/>
<keyword evidence="4" id="KW-0804">Transcription</keyword>
<gene>
    <name evidence="6" type="ORF">IX56_00240</name>
</gene>
<evidence type="ECO:0000256" key="2">
    <source>
        <dbReference type="ARBA" id="ARBA00023082"/>
    </source>
</evidence>
<dbReference type="GO" id="GO:0016987">
    <property type="term" value="F:sigma factor activity"/>
    <property type="evidence" value="ECO:0007669"/>
    <property type="project" value="UniProtKB-KW"/>
</dbReference>
<reference evidence="6 7" key="2">
    <citation type="submission" date="2014-10" db="EMBL/GenBank/DDBJ databases">
        <title>Paracoccus sanguinis sp. nov., isolated from clinical specimens of New York State patients.</title>
        <authorList>
            <person name="Mingle L.A."/>
            <person name="Cole J.A."/>
            <person name="Lapierre P."/>
            <person name="Musser K.A."/>
        </authorList>
    </citation>
    <scope>NUCLEOTIDE SEQUENCE [LARGE SCALE GENOMIC DNA]</scope>
    <source>
        <strain evidence="6 7">5503</strain>
    </source>
</reference>
<dbReference type="InterPro" id="IPR013325">
    <property type="entry name" value="RNA_pol_sigma_r2"/>
</dbReference>
<dbReference type="EMBL" id="JRKQ01000001">
    <property type="protein sequence ID" value="KGJ23744.1"/>
    <property type="molecule type" value="Genomic_DNA"/>
</dbReference>
<dbReference type="InterPro" id="IPR007627">
    <property type="entry name" value="RNA_pol_sigma70_r2"/>
</dbReference>
<dbReference type="GO" id="GO:0003677">
    <property type="term" value="F:DNA binding"/>
    <property type="evidence" value="ECO:0007669"/>
    <property type="project" value="UniProtKB-KW"/>
</dbReference>
<name>A0A099GLM9_9RHOB</name>
<dbReference type="NCBIfam" id="TIGR02937">
    <property type="entry name" value="sigma70-ECF"/>
    <property type="match status" value="1"/>
</dbReference>
<dbReference type="PANTHER" id="PTHR30385">
    <property type="entry name" value="SIGMA FACTOR F FLAGELLAR"/>
    <property type="match status" value="1"/>
</dbReference>
<dbReference type="SUPFAM" id="SSF88946">
    <property type="entry name" value="Sigma2 domain of RNA polymerase sigma factors"/>
    <property type="match status" value="1"/>
</dbReference>
<keyword evidence="1" id="KW-0805">Transcription regulation</keyword>
<keyword evidence="3" id="KW-0238">DNA-binding</keyword>
<evidence type="ECO:0000259" key="5">
    <source>
        <dbReference type="Pfam" id="PF04542"/>
    </source>
</evidence>
<dbReference type="GO" id="GO:0006352">
    <property type="term" value="P:DNA-templated transcription initiation"/>
    <property type="evidence" value="ECO:0007669"/>
    <property type="project" value="InterPro"/>
</dbReference>
<dbReference type="Proteomes" id="UP000029858">
    <property type="component" value="Unassembled WGS sequence"/>
</dbReference>
<evidence type="ECO:0000256" key="1">
    <source>
        <dbReference type="ARBA" id="ARBA00023015"/>
    </source>
</evidence>
<keyword evidence="2" id="KW-0731">Sigma factor</keyword>
<dbReference type="AlphaFoldDB" id="A0A099GLM9"/>
<dbReference type="Pfam" id="PF04542">
    <property type="entry name" value="Sigma70_r2"/>
    <property type="match status" value="1"/>
</dbReference>
<evidence type="ECO:0000313" key="7">
    <source>
        <dbReference type="Proteomes" id="UP000029858"/>
    </source>
</evidence>
<dbReference type="InterPro" id="IPR014284">
    <property type="entry name" value="RNA_pol_sigma-70_dom"/>
</dbReference>
<protein>
    <recommendedName>
        <fullName evidence="5">RNA polymerase sigma-70 region 2 domain-containing protein</fullName>
    </recommendedName>
</protein>
<reference evidence="6 7" key="1">
    <citation type="submission" date="2014-09" db="EMBL/GenBank/DDBJ databases">
        <authorList>
            <person name="McGinnis J.M."/>
            <person name="Wolfgang W.J."/>
        </authorList>
    </citation>
    <scope>NUCLEOTIDE SEQUENCE [LARGE SCALE GENOMIC DNA]</scope>
    <source>
        <strain evidence="6 7">5503</strain>
    </source>
</reference>
<sequence length="257" mass="28182">MVMMSRDLVTRKPNSQVRDRDAGLAALAQAGDESAMARLIGHYTPLAYDMAASAKGDGLEDRRQIALMAMVAVVGTYDPKRGSFGTYARPWIRKALDEAAMRAASPLTIGIGHGRRSAYYNAIRACEQLGFDSTKRLTDEQAAQVARLIKAKPYDVRAFLETGRGAFTNPDVLDFHSDSDGPADEALAERSQDRAERDVLEAALDELTPEDRALIERYVMGDDPEKPGRGVRGAVSQARARLIETARGIAWDRQLID</sequence>
<dbReference type="Gene3D" id="1.20.120.1810">
    <property type="match status" value="1"/>
</dbReference>
<comment type="caution">
    <text evidence="6">The sequence shown here is derived from an EMBL/GenBank/DDBJ whole genome shotgun (WGS) entry which is preliminary data.</text>
</comment>
<evidence type="ECO:0000256" key="3">
    <source>
        <dbReference type="ARBA" id="ARBA00023125"/>
    </source>
</evidence>
<evidence type="ECO:0000313" key="6">
    <source>
        <dbReference type="EMBL" id="KGJ23744.1"/>
    </source>
</evidence>
<organism evidence="6 7">
    <name type="scientific">Paracoccus sanguinis</name>
    <dbReference type="NCBI Taxonomy" id="1545044"/>
    <lineage>
        <taxon>Bacteria</taxon>
        <taxon>Pseudomonadati</taxon>
        <taxon>Pseudomonadota</taxon>
        <taxon>Alphaproteobacteria</taxon>
        <taxon>Rhodobacterales</taxon>
        <taxon>Paracoccaceae</taxon>
        <taxon>Paracoccus</taxon>
    </lineage>
</organism>